<organism evidence="1 2">
    <name type="scientific">Legionella parisiensis</name>
    <dbReference type="NCBI Taxonomy" id="45071"/>
    <lineage>
        <taxon>Bacteria</taxon>
        <taxon>Pseudomonadati</taxon>
        <taxon>Pseudomonadota</taxon>
        <taxon>Gammaproteobacteria</taxon>
        <taxon>Legionellales</taxon>
        <taxon>Legionellaceae</taxon>
        <taxon>Legionella</taxon>
    </lineage>
</organism>
<dbReference type="RefSeq" id="WP_058518644.1">
    <property type="nucleotide sequence ID" value="NZ_CAAAIE010000001.1"/>
</dbReference>
<dbReference type="STRING" id="45071.Lpar_2930"/>
<accession>A0A1E5JLI1</accession>
<protein>
    <submittedName>
        <fullName evidence="1">Uncharacterized protein</fullName>
    </submittedName>
</protein>
<dbReference type="EMBL" id="LSOG01000096">
    <property type="protein sequence ID" value="OEH45416.1"/>
    <property type="molecule type" value="Genomic_DNA"/>
</dbReference>
<sequence>MLREDDADFFVINCQETHFGKTQAQIEDQLRKLGLEGYEVECISHMSTHTKLDTQILPTTGMATFIIHKASLKVKVEGEPVEARRNSSRLCGAGYNKGGLVTNFTVLRSGDSEKNIKDERIKIQAVTGHLDAGNVVKRNQDWHKLYSATVKNVSSWKELVAACPDLFLSGYDANTRNKFDKKSKTEIKIWDNPNDHPELHALHLICEGALKYSKDETYSHITIDPQTGEEVIADPKREGDAARGTLDLVTMYNGNIVQMSSRKKIDKDAAVVQVAPEPGSARDHHVIISPSQDYIPLNYFICVRNLMAARLYGVAPDIAKKIMALNEESQRTRLQLLSYYKQYLGPDGFLDKAIALHVRKLECVQRIMNDTKNKDLEEELKKILFSEQKWCAGEPKQLKAKQELMEKFLDSLAECEHGVGINARMLCYLDLQGKITKNEQANVEEAFRDSAVKAYQDHYILFSAALAQRTDKYPQLGTAIEKILKLLDAIAEHSNGTALKNLDRKKLDTLTHIIAQCYNSLILLQAGEIEEIEKINKDLISLSYEAMGSSSSVWQALASAVKFFVTLIANITSDATLPDKVGIVQDIKLSKSIEQYKSALKEILPKEEEEENNRLGNPFQNR</sequence>
<comment type="caution">
    <text evidence="1">The sequence shown here is derived from an EMBL/GenBank/DDBJ whole genome shotgun (WGS) entry which is preliminary data.</text>
</comment>
<dbReference type="AlphaFoldDB" id="A0A1E5JLI1"/>
<dbReference type="InterPro" id="IPR036691">
    <property type="entry name" value="Endo/exonu/phosph_ase_sf"/>
</dbReference>
<proteinExistence type="predicted"/>
<dbReference type="Gene3D" id="3.60.10.10">
    <property type="entry name" value="Endonuclease/exonuclease/phosphatase"/>
    <property type="match status" value="1"/>
</dbReference>
<name>A0A1E5JLI1_9GAMM</name>
<dbReference type="Proteomes" id="UP000095229">
    <property type="component" value="Unassembled WGS sequence"/>
</dbReference>
<dbReference type="OrthoDB" id="5635562at2"/>
<evidence type="ECO:0000313" key="1">
    <source>
        <dbReference type="EMBL" id="OEH45416.1"/>
    </source>
</evidence>
<gene>
    <name evidence="1" type="ORF">lpari_03600</name>
</gene>
<keyword evidence="2" id="KW-1185">Reference proteome</keyword>
<dbReference type="PATRIC" id="fig|45071.6.peg.3155"/>
<evidence type="ECO:0000313" key="2">
    <source>
        <dbReference type="Proteomes" id="UP000095229"/>
    </source>
</evidence>
<reference evidence="1 2" key="1">
    <citation type="submission" date="2016-02" db="EMBL/GenBank/DDBJ databases">
        <title>Secondary metabolites in Legionella.</title>
        <authorList>
            <person name="Tobias N.J."/>
            <person name="Bode H.B."/>
        </authorList>
    </citation>
    <scope>NUCLEOTIDE SEQUENCE [LARGE SCALE GENOMIC DNA]</scope>
    <source>
        <strain evidence="1 2">DSM 19216</strain>
    </source>
</reference>